<evidence type="ECO:0000313" key="2">
    <source>
        <dbReference type="EMBL" id="SKA82617.1"/>
    </source>
</evidence>
<dbReference type="Pfam" id="PF08240">
    <property type="entry name" value="ADH_N"/>
    <property type="match status" value="1"/>
</dbReference>
<dbReference type="InterPro" id="IPR020843">
    <property type="entry name" value="ER"/>
</dbReference>
<dbReference type="RefSeq" id="WP_244893121.1">
    <property type="nucleotide sequence ID" value="NZ_FUYG01000001.1"/>
</dbReference>
<dbReference type="GO" id="GO:0016491">
    <property type="term" value="F:oxidoreductase activity"/>
    <property type="evidence" value="ECO:0007669"/>
    <property type="project" value="InterPro"/>
</dbReference>
<name>A0A1T4WZN0_9MICO</name>
<feature type="domain" description="Enoyl reductase (ER)" evidence="1">
    <location>
        <begin position="34"/>
        <end position="337"/>
    </location>
</feature>
<dbReference type="InterPro" id="IPR011032">
    <property type="entry name" value="GroES-like_sf"/>
</dbReference>
<dbReference type="SMART" id="SM00829">
    <property type="entry name" value="PKS_ER"/>
    <property type="match status" value="1"/>
</dbReference>
<accession>A0A1T4WZN0</accession>
<dbReference type="EMBL" id="FUYG01000001">
    <property type="protein sequence ID" value="SKA82617.1"/>
    <property type="molecule type" value="Genomic_DNA"/>
</dbReference>
<organism evidence="2 3">
    <name type="scientific">Agreia bicolorata</name>
    <dbReference type="NCBI Taxonomy" id="110935"/>
    <lineage>
        <taxon>Bacteria</taxon>
        <taxon>Bacillati</taxon>
        <taxon>Actinomycetota</taxon>
        <taxon>Actinomycetes</taxon>
        <taxon>Micrococcales</taxon>
        <taxon>Microbacteriaceae</taxon>
        <taxon>Agreia</taxon>
    </lineage>
</organism>
<dbReference type="InterPro" id="IPR013154">
    <property type="entry name" value="ADH-like_N"/>
</dbReference>
<dbReference type="Pfam" id="PF13602">
    <property type="entry name" value="ADH_zinc_N_2"/>
    <property type="match status" value="1"/>
</dbReference>
<dbReference type="PANTHER" id="PTHR11695:SF294">
    <property type="entry name" value="RETICULON-4-INTERACTING PROTEIN 1, MITOCHONDRIAL"/>
    <property type="match status" value="1"/>
</dbReference>
<dbReference type="InterPro" id="IPR036291">
    <property type="entry name" value="NAD(P)-bd_dom_sf"/>
</dbReference>
<dbReference type="AlphaFoldDB" id="A0A1T4WZN0"/>
<dbReference type="Proteomes" id="UP000189735">
    <property type="component" value="Unassembled WGS sequence"/>
</dbReference>
<dbReference type="CDD" id="cd05289">
    <property type="entry name" value="MDR_like_2"/>
    <property type="match status" value="1"/>
</dbReference>
<protein>
    <submittedName>
        <fullName evidence="2">NADPH:quinone reductase</fullName>
    </submittedName>
</protein>
<evidence type="ECO:0000313" key="3">
    <source>
        <dbReference type="Proteomes" id="UP000189735"/>
    </source>
</evidence>
<proteinExistence type="predicted"/>
<gene>
    <name evidence="2" type="ORF">SAMN06295879_0498</name>
</gene>
<dbReference type="Gene3D" id="3.40.50.720">
    <property type="entry name" value="NAD(P)-binding Rossmann-like Domain"/>
    <property type="match status" value="1"/>
</dbReference>
<evidence type="ECO:0000259" key="1">
    <source>
        <dbReference type="SMART" id="SM00829"/>
    </source>
</evidence>
<dbReference type="PANTHER" id="PTHR11695">
    <property type="entry name" value="ALCOHOL DEHYDROGENASE RELATED"/>
    <property type="match status" value="1"/>
</dbReference>
<reference evidence="3" key="1">
    <citation type="submission" date="2017-02" db="EMBL/GenBank/DDBJ databases">
        <authorList>
            <person name="Varghese N."/>
            <person name="Submissions S."/>
        </authorList>
    </citation>
    <scope>NUCLEOTIDE SEQUENCE [LARGE SCALE GENOMIC DNA]</scope>
    <source>
        <strain evidence="3">VKM Ac-2052</strain>
    </source>
</reference>
<dbReference type="SUPFAM" id="SSF51735">
    <property type="entry name" value="NAD(P)-binding Rossmann-fold domains"/>
    <property type="match status" value="1"/>
</dbReference>
<dbReference type="Gene3D" id="3.90.180.10">
    <property type="entry name" value="Medium-chain alcohol dehydrogenases, catalytic domain"/>
    <property type="match status" value="1"/>
</dbReference>
<dbReference type="SUPFAM" id="SSF50129">
    <property type="entry name" value="GroES-like"/>
    <property type="match status" value="1"/>
</dbReference>
<dbReference type="InterPro" id="IPR050700">
    <property type="entry name" value="YIM1/Zinc_Alcohol_DH_Fams"/>
</dbReference>
<sequence length="340" mass="35551">MTPHETNSITPSLVSAPPSSPPALMKAVVFDAPGGPDVLRLTDVPTPARIGSEVLVKVSAAGINPIDAKTRSGAGVSVGIPFYPTVIGRDFCGIVVESPYDGHPLKPGDEVYGISAAPRTFGSYAQYVAVPSLQVARKPRRLTPIEAAAVPTAALTAWGLVVDVAKAHDGQRVLIHAGAGGVGHLAVQLAAYFGARVTATTSGNNVSWLRELGAEEVIDHTTTRFEDRVSDVDVVIDLVGNVHDNTGTRSLGVLRHGGLIISVPTGSWPGFATEAEEAGVRWSGYSVSPDAACLAVISRLIDSGDLHVHVTEIFPLEEASEAHAQLERGHTRGKIVLEVP</sequence>